<dbReference type="RefSeq" id="WP_104423935.1">
    <property type="nucleotide sequence ID" value="NZ_PTIY01000008.1"/>
</dbReference>
<organism evidence="1 2">
    <name type="scientific">Methylobacter tundripaludum</name>
    <dbReference type="NCBI Taxonomy" id="173365"/>
    <lineage>
        <taxon>Bacteria</taxon>
        <taxon>Pseudomonadati</taxon>
        <taxon>Pseudomonadota</taxon>
        <taxon>Gammaproteobacteria</taxon>
        <taxon>Methylococcales</taxon>
        <taxon>Methylococcaceae</taxon>
        <taxon>Methylobacter</taxon>
    </lineage>
</organism>
<proteinExistence type="predicted"/>
<reference evidence="1 2" key="1">
    <citation type="submission" date="2018-02" db="EMBL/GenBank/DDBJ databases">
        <title>Subsurface microbial communities from deep shales in Ohio and West Virginia, USA.</title>
        <authorList>
            <person name="Wrighton K."/>
        </authorList>
    </citation>
    <scope>NUCLEOTIDE SEQUENCE [LARGE SCALE GENOMIC DNA]</scope>
    <source>
        <strain evidence="1 2">OWC-G53F</strain>
    </source>
</reference>
<sequence length="99" mass="11644">MTTLHQTINFEIIETILEFKKTEDVQSDIDHIPFDLNNFTVSNHAIIDVEGNNKAKGLHELLINYPVEDIRKSYVFYLYGRHILTRYEPSQSYFDLLVP</sequence>
<gene>
    <name evidence="1" type="ORF">B0F88_10810</name>
</gene>
<dbReference type="AlphaFoldDB" id="A0A2S6GZJ1"/>
<protein>
    <submittedName>
        <fullName evidence="1">Uncharacterized protein</fullName>
    </submittedName>
</protein>
<comment type="caution">
    <text evidence="1">The sequence shown here is derived from an EMBL/GenBank/DDBJ whole genome shotgun (WGS) entry which is preliminary data.</text>
</comment>
<dbReference type="OrthoDB" id="1551964at1236"/>
<name>A0A2S6GZJ1_9GAMM</name>
<evidence type="ECO:0000313" key="1">
    <source>
        <dbReference type="EMBL" id="PPK70655.1"/>
    </source>
</evidence>
<accession>A0A2S6GZJ1</accession>
<keyword evidence="2" id="KW-1185">Reference proteome</keyword>
<evidence type="ECO:0000313" key="2">
    <source>
        <dbReference type="Proteomes" id="UP000238071"/>
    </source>
</evidence>
<dbReference type="Proteomes" id="UP000238071">
    <property type="component" value="Unassembled WGS sequence"/>
</dbReference>
<dbReference type="EMBL" id="PTIY01000008">
    <property type="protein sequence ID" value="PPK70655.1"/>
    <property type="molecule type" value="Genomic_DNA"/>
</dbReference>